<dbReference type="RefSeq" id="XP_022651554.1">
    <property type="nucleotide sequence ID" value="XM_022795819.1"/>
</dbReference>
<dbReference type="EC" id="3.4.24.85" evidence="3"/>
<dbReference type="PRINTS" id="PR01000">
    <property type="entry name" value="SREBPS2PTASE"/>
</dbReference>
<evidence type="ECO:0000256" key="6">
    <source>
        <dbReference type="ARBA" id="ARBA00022989"/>
    </source>
</evidence>
<evidence type="ECO:0000256" key="1">
    <source>
        <dbReference type="ARBA" id="ARBA00001350"/>
    </source>
</evidence>
<dbReference type="GO" id="GO:0004222">
    <property type="term" value="F:metalloendopeptidase activity"/>
    <property type="evidence" value="ECO:0007669"/>
    <property type="project" value="InterPro"/>
</dbReference>
<dbReference type="InterPro" id="IPR008915">
    <property type="entry name" value="Peptidase_M50"/>
</dbReference>
<protein>
    <recommendedName>
        <fullName evidence="4">Membrane-bound transcription factor site-2 protease</fullName>
        <ecNumber evidence="3">3.4.24.85</ecNumber>
    </recommendedName>
    <alternativeName>
        <fullName evidence="8">Endopeptidase S2P</fullName>
    </alternativeName>
</protein>
<name>A0A7M7JGR8_VARDE</name>
<dbReference type="FunCoup" id="A0A7M7JGR8">
    <property type="interactions" value="1413"/>
</dbReference>
<dbReference type="CTD" id="36262"/>
<evidence type="ECO:0000256" key="2">
    <source>
        <dbReference type="ARBA" id="ARBA00004127"/>
    </source>
</evidence>
<keyword evidence="7 10" id="KW-0472">Membrane</keyword>
<accession>A0A7M7JGR8</accession>
<feature type="transmembrane region" description="Helical" evidence="10">
    <location>
        <begin position="490"/>
        <end position="511"/>
    </location>
</feature>
<dbReference type="Proteomes" id="UP000594260">
    <property type="component" value="Unplaced"/>
</dbReference>
<evidence type="ECO:0000256" key="10">
    <source>
        <dbReference type="SAM" id="Phobius"/>
    </source>
</evidence>
<evidence type="ECO:0000256" key="3">
    <source>
        <dbReference type="ARBA" id="ARBA00012347"/>
    </source>
</evidence>
<dbReference type="Pfam" id="PF02163">
    <property type="entry name" value="Peptidase_M50"/>
    <property type="match status" value="1"/>
</dbReference>
<dbReference type="GO" id="GO:0005737">
    <property type="term" value="C:cytoplasm"/>
    <property type="evidence" value="ECO:0007669"/>
    <property type="project" value="TreeGrafter"/>
</dbReference>
<dbReference type="InterPro" id="IPR001193">
    <property type="entry name" value="MBTPS2"/>
</dbReference>
<feature type="transmembrane region" description="Helical" evidence="10">
    <location>
        <begin position="71"/>
        <end position="92"/>
    </location>
</feature>
<evidence type="ECO:0000256" key="5">
    <source>
        <dbReference type="ARBA" id="ARBA00022692"/>
    </source>
</evidence>
<reference evidence="12" key="1">
    <citation type="submission" date="2021-01" db="UniProtKB">
        <authorList>
            <consortium name="EnsemblMetazoa"/>
        </authorList>
    </citation>
    <scope>IDENTIFICATION</scope>
</reference>
<comment type="subcellular location">
    <subcellularLocation>
        <location evidence="2">Endomembrane system</location>
        <topology evidence="2">Multi-pass membrane protein</topology>
    </subcellularLocation>
</comment>
<dbReference type="GeneID" id="111246345"/>
<dbReference type="OMA" id="GFDGAHI"/>
<feature type="transmembrane region" description="Helical" evidence="10">
    <location>
        <begin position="444"/>
        <end position="461"/>
    </location>
</feature>
<evidence type="ECO:0000259" key="11">
    <source>
        <dbReference type="Pfam" id="PF02163"/>
    </source>
</evidence>
<feature type="domain" description="Peptidase M50" evidence="11">
    <location>
        <begin position="153"/>
        <end position="487"/>
    </location>
</feature>
<feature type="transmembrane region" description="Helical" evidence="10">
    <location>
        <begin position="211"/>
        <end position="232"/>
    </location>
</feature>
<dbReference type="InParanoid" id="A0A7M7JGR8"/>
<evidence type="ECO:0000256" key="4">
    <source>
        <dbReference type="ARBA" id="ARBA00014400"/>
    </source>
</evidence>
<dbReference type="KEGG" id="vde:111246345"/>
<dbReference type="OrthoDB" id="69989at2759"/>
<evidence type="ECO:0000313" key="12">
    <source>
        <dbReference type="EnsemblMetazoa" id="XP_022651545"/>
    </source>
</evidence>
<comment type="catalytic activity">
    <reaction evidence="1">
        <text>Cleaves several transcription factors that are type-2 transmembrane proteins within membrane-spanning domains. Known substrates include sterol regulatory element-binding protein (SREBP) -1, SREBP-2 and forms of the transcriptional activator ATF6. SREBP-2 is cleaved at the site 477-DRSRILL-|-CVLTFLCLSFNPLTSLLQWGGA-505. The residues Asn-Pro, 11 residues distal to the site of cleavage in the membrane-spanning domain, are important for cleavage by S2P endopeptidase. Replacement of either of these residues does not prevent cleavage, but there is no cleavage if both of these residues are replaced.</text>
        <dbReference type="EC" id="3.4.24.85"/>
    </reaction>
</comment>
<feature type="transmembrane region" description="Helical" evidence="10">
    <location>
        <begin position="179"/>
        <end position="199"/>
    </location>
</feature>
<feature type="transmembrane region" description="Helical" evidence="10">
    <location>
        <begin position="150"/>
        <end position="167"/>
    </location>
</feature>
<proteinExistence type="predicted"/>
<evidence type="ECO:0000256" key="8">
    <source>
        <dbReference type="ARBA" id="ARBA00032658"/>
    </source>
</evidence>
<evidence type="ECO:0000256" key="9">
    <source>
        <dbReference type="ARBA" id="ARBA00045828"/>
    </source>
</evidence>
<dbReference type="RefSeq" id="XP_022651545.1">
    <property type="nucleotide sequence ID" value="XM_022795810.1"/>
</dbReference>
<dbReference type="EnsemblMetazoa" id="XM_022795810">
    <property type="protein sequence ID" value="XP_022651545"/>
    <property type="gene ID" value="LOC111246345"/>
</dbReference>
<evidence type="ECO:0000256" key="7">
    <source>
        <dbReference type="ARBA" id="ARBA00023136"/>
    </source>
</evidence>
<comment type="function">
    <text evidence="9">Zinc metalloprotease that mediates intramembrane proteolysis of proteins such as ATF6, ATF6B, SREBF1/SREBP1 and SREBF2/SREBP2. Catalyzes the second step in the proteolytic activation of the sterol regulatory element-binding proteins (SREBPs) SREBF1/SREBP1 and SREBF2/SREBP2: cleaves SREBPs within the first transmembrane segment, thereby releasing the N-terminal segment with a portion of the transmembrane segment attached. Mature N-terminal SREBP fragments shuttle to the nucleus and activate gene transcription. Also mediates the second step in the proteolytic activation of the cyclic AMP-dependent transcription factor ATF-6 (ATF6 and ATF6B). Involved in intramembrane proteolysis during bone formation. In astrocytes and osteoblasts, upon DNA damage and ER stress, mediates the second step of the regulated intramembrane proteolytic activation of the transcription factor CREB3L1, leading to the inhibition of cell-cycle progression.</text>
</comment>
<keyword evidence="6 10" id="KW-1133">Transmembrane helix</keyword>
<dbReference type="GO" id="GO:0012505">
    <property type="term" value="C:endomembrane system"/>
    <property type="evidence" value="ECO:0007669"/>
    <property type="project" value="UniProtKB-SubCell"/>
</dbReference>
<organism evidence="12 13">
    <name type="scientific">Varroa destructor</name>
    <name type="common">Honeybee mite</name>
    <dbReference type="NCBI Taxonomy" id="109461"/>
    <lineage>
        <taxon>Eukaryota</taxon>
        <taxon>Metazoa</taxon>
        <taxon>Ecdysozoa</taxon>
        <taxon>Arthropoda</taxon>
        <taxon>Chelicerata</taxon>
        <taxon>Arachnida</taxon>
        <taxon>Acari</taxon>
        <taxon>Parasitiformes</taxon>
        <taxon>Mesostigmata</taxon>
        <taxon>Gamasina</taxon>
        <taxon>Dermanyssoidea</taxon>
        <taxon>Varroidae</taxon>
        <taxon>Varroa</taxon>
    </lineage>
</organism>
<evidence type="ECO:0000313" key="13">
    <source>
        <dbReference type="Proteomes" id="UP000594260"/>
    </source>
</evidence>
<dbReference type="EnsemblMetazoa" id="XM_022795819">
    <property type="protein sequence ID" value="XP_022651554"/>
    <property type="gene ID" value="LOC111246345"/>
</dbReference>
<dbReference type="GO" id="GO:0016020">
    <property type="term" value="C:membrane"/>
    <property type="evidence" value="ECO:0007669"/>
    <property type="project" value="InterPro"/>
</dbReference>
<dbReference type="PANTHER" id="PTHR13325">
    <property type="entry name" value="PROTEASE M50 MEMBRANE-BOUND TRANSCRIPTION FACTOR SITE 2 PROTEASE"/>
    <property type="match status" value="1"/>
</dbReference>
<dbReference type="PANTHER" id="PTHR13325:SF3">
    <property type="entry name" value="MEMBRANE-BOUND TRANSCRIPTION FACTOR SITE-2 PROTEASE"/>
    <property type="match status" value="1"/>
</dbReference>
<keyword evidence="5 10" id="KW-0812">Transmembrane</keyword>
<keyword evidence="13" id="KW-1185">Reference proteome</keyword>
<sequence length="518" mass="56793">MLAIIVITLSVWTLFNLLDVLLKSCMVRPYLDYLRHYNFNVKLFRIQWYTTRLNRYFNAGMPYSRKPLQSLWFDIGIVATLILCPIACFLLTRTFVSLLWEILYVSEGESKILSVESDFPSDASSGSSGSSSSMDLTPALPGINLPFSDLPFYIATLIICSVLHEFGHALAASKEGVRINGVGAFVVVVFPGAYVDLPVDPLTALPPWRRLRILCGGVWHNLVIAAVAWALLASNPVLLSPVFRPGVAVVSVDGSISEGAAGPGGLWPGDEVTAINHCEVRSTTDWESCLGQYVASRLEGGCLPRNFVLGAAVTATNFSVGDQKGSKRSCCSPGVESSTDLCFSLQPELNAQRECLPVRRSLQKLSVPCRNSSSCAEGSEVCATPILAHPSHRLLIIKRANVRQDMLFVGPPEELWKAVRVIQYVPRAGLSLASSQTIYYWETLLRYLVSFSGALAILNAMPCHTLDGHWIVMVLIELILGRSNPSLNRHAYNVLTFTGTTLIGLTVTLGLKKLFYFM</sequence>
<dbReference type="GO" id="GO:0031293">
    <property type="term" value="P:membrane protein intracellular domain proteolysis"/>
    <property type="evidence" value="ECO:0007669"/>
    <property type="project" value="TreeGrafter"/>
</dbReference>
<dbReference type="AlphaFoldDB" id="A0A7M7JGR8"/>
<dbReference type="GO" id="GO:1905897">
    <property type="term" value="P:regulation of response to endoplasmic reticulum stress"/>
    <property type="evidence" value="ECO:0007669"/>
    <property type="project" value="TreeGrafter"/>
</dbReference>